<dbReference type="Gene3D" id="3.40.50.300">
    <property type="entry name" value="P-loop containing nucleotide triphosphate hydrolases"/>
    <property type="match status" value="1"/>
</dbReference>
<dbReference type="PROSITE" id="PS00675">
    <property type="entry name" value="SIGMA54_INTERACT_1"/>
    <property type="match status" value="1"/>
</dbReference>
<accession>A0A818WGI1</accession>
<dbReference type="EMBL" id="CAJOBE010001204">
    <property type="protein sequence ID" value="CAF3723813.1"/>
    <property type="molecule type" value="Genomic_DNA"/>
</dbReference>
<protein>
    <recommendedName>
        <fullName evidence="3">G domain-containing protein</fullName>
    </recommendedName>
</protein>
<evidence type="ECO:0000313" key="1">
    <source>
        <dbReference type="EMBL" id="CAF3723813.1"/>
    </source>
</evidence>
<reference evidence="1" key="1">
    <citation type="submission" date="2021-02" db="EMBL/GenBank/DDBJ databases">
        <authorList>
            <person name="Nowell W R."/>
        </authorList>
    </citation>
    <scope>NUCLEOTIDE SEQUENCE</scope>
</reference>
<dbReference type="Proteomes" id="UP000663874">
    <property type="component" value="Unassembled WGS sequence"/>
</dbReference>
<proteinExistence type="predicted"/>
<dbReference type="AlphaFoldDB" id="A0A818WGI1"/>
<dbReference type="InterPro" id="IPR027417">
    <property type="entry name" value="P-loop_NTPase"/>
</dbReference>
<evidence type="ECO:0000313" key="2">
    <source>
        <dbReference type="Proteomes" id="UP000663874"/>
    </source>
</evidence>
<dbReference type="PANTHER" id="PTHR32046:SF11">
    <property type="entry name" value="IMMUNE-ASSOCIATED NUCLEOTIDE-BINDING PROTEIN 10-LIKE"/>
    <property type="match status" value="1"/>
</dbReference>
<name>A0A818WGI1_9BILA</name>
<dbReference type="InterPro" id="IPR025662">
    <property type="entry name" value="Sigma_54_int_dom_ATP-bd_1"/>
</dbReference>
<gene>
    <name evidence="1" type="ORF">FNK824_LOCUS10642</name>
</gene>
<dbReference type="PANTHER" id="PTHR32046">
    <property type="entry name" value="G DOMAIN-CONTAINING PROTEIN"/>
    <property type="match status" value="1"/>
</dbReference>
<evidence type="ECO:0008006" key="3">
    <source>
        <dbReference type="Google" id="ProtNLM"/>
    </source>
</evidence>
<sequence length="454" mass="51958">MAMFGDPLPTCDPNCYPVAARRSGNFAPRRAVDPNGNVGWLYDAYTDQSHWCTLRNQLLQQRDIDHRLQLIYVDFTYCSYKLDDIRLFSTIETKNYESPSQTVTSLSQTQLKNDEIMNVLLLGETGVGKSTFINGFVNYLKFDKLDEAKKDPIVLIPVSFTLITGDNFKEEQIKFEGEGDLYIEDFENVGQSVTQHCKSYIFTVTDSESRSRKLRIIDTPGIGDTRGSSQDEANLQHILTFINGLTYLNAVCILLKPNNSRLNVFFRSCFLQLIDMLSENICDKIIFCFTNSRPAFYTPGNTVAPLRALLESLPSKNISFTKDNTFCFDNESFRYLVAKRQDINFDGVEEQEYNESWVRSSKESQRLIAYISTRISTDINANKLQSMIQVQLKINLLIRPVLETMRNILRNIILWNEGSRKTSIELQPISIKTPTAVYLKCPRGYFQLGGFCVE</sequence>
<comment type="caution">
    <text evidence="1">The sequence shown here is derived from an EMBL/GenBank/DDBJ whole genome shotgun (WGS) entry which is preliminary data.</text>
</comment>
<dbReference type="SUPFAM" id="SSF52540">
    <property type="entry name" value="P-loop containing nucleoside triphosphate hydrolases"/>
    <property type="match status" value="1"/>
</dbReference>
<organism evidence="1 2">
    <name type="scientific">Rotaria sordida</name>
    <dbReference type="NCBI Taxonomy" id="392033"/>
    <lineage>
        <taxon>Eukaryota</taxon>
        <taxon>Metazoa</taxon>
        <taxon>Spiralia</taxon>
        <taxon>Gnathifera</taxon>
        <taxon>Rotifera</taxon>
        <taxon>Eurotatoria</taxon>
        <taxon>Bdelloidea</taxon>
        <taxon>Philodinida</taxon>
        <taxon>Philodinidae</taxon>
        <taxon>Rotaria</taxon>
    </lineage>
</organism>